<comment type="similarity">
    <text evidence="2 6">Belongs to the glycosyl hydrolase 17 family.</text>
</comment>
<dbReference type="Pfam" id="PF00332">
    <property type="entry name" value="Glyco_hydro_17"/>
    <property type="match status" value="2"/>
</dbReference>
<proteinExistence type="inferred from homology"/>
<dbReference type="KEGG" id="rarg:115729266"/>
<evidence type="ECO:0000256" key="6">
    <source>
        <dbReference type="RuleBase" id="RU004335"/>
    </source>
</evidence>
<evidence type="ECO:0000256" key="5">
    <source>
        <dbReference type="ARBA" id="ARBA00023295"/>
    </source>
</evidence>
<accession>A0A8B8N0I8</accession>
<feature type="signal peptide" evidence="8">
    <location>
        <begin position="1"/>
        <end position="25"/>
    </location>
</feature>
<evidence type="ECO:0000256" key="4">
    <source>
        <dbReference type="ARBA" id="ARBA00022801"/>
    </source>
</evidence>
<dbReference type="RefSeq" id="XP_030536094.1">
    <property type="nucleotide sequence ID" value="XM_030680234.1"/>
</dbReference>
<protein>
    <recommendedName>
        <fullName evidence="3">glucan endo-1,3-beta-D-glucosidase</fullName>
        <ecNumber evidence="3">3.2.1.39</ecNumber>
    </recommendedName>
</protein>
<dbReference type="GO" id="GO:0042973">
    <property type="term" value="F:glucan endo-1,3-beta-D-glucosidase activity"/>
    <property type="evidence" value="ECO:0007669"/>
    <property type="project" value="UniProtKB-EC"/>
</dbReference>
<evidence type="ECO:0000256" key="3">
    <source>
        <dbReference type="ARBA" id="ARBA00012780"/>
    </source>
</evidence>
<evidence type="ECO:0000256" key="1">
    <source>
        <dbReference type="ARBA" id="ARBA00000382"/>
    </source>
</evidence>
<evidence type="ECO:0000256" key="2">
    <source>
        <dbReference type="ARBA" id="ARBA00008773"/>
    </source>
</evidence>
<gene>
    <name evidence="10" type="primary">LOC115729266</name>
</gene>
<evidence type="ECO:0000313" key="10">
    <source>
        <dbReference type="RefSeq" id="XP_030536094.1"/>
    </source>
</evidence>
<dbReference type="GO" id="GO:0005975">
    <property type="term" value="P:carbohydrate metabolic process"/>
    <property type="evidence" value="ECO:0007669"/>
    <property type="project" value="InterPro"/>
</dbReference>
<dbReference type="AlphaFoldDB" id="A0A8B8N0I8"/>
<name>A0A8B8N0I8_9MYRT</name>
<dbReference type="InterPro" id="IPR044965">
    <property type="entry name" value="Glyco_hydro_17_plant"/>
</dbReference>
<dbReference type="PROSITE" id="PS00587">
    <property type="entry name" value="GLYCOSYL_HYDROL_F17"/>
    <property type="match status" value="1"/>
</dbReference>
<organism evidence="9 10">
    <name type="scientific">Rhodamnia argentea</name>
    <dbReference type="NCBI Taxonomy" id="178133"/>
    <lineage>
        <taxon>Eukaryota</taxon>
        <taxon>Viridiplantae</taxon>
        <taxon>Streptophyta</taxon>
        <taxon>Embryophyta</taxon>
        <taxon>Tracheophyta</taxon>
        <taxon>Spermatophyta</taxon>
        <taxon>Magnoliopsida</taxon>
        <taxon>eudicotyledons</taxon>
        <taxon>Gunneridae</taxon>
        <taxon>Pentapetalae</taxon>
        <taxon>rosids</taxon>
        <taxon>malvids</taxon>
        <taxon>Myrtales</taxon>
        <taxon>Myrtaceae</taxon>
        <taxon>Myrtoideae</taxon>
        <taxon>Myrteae</taxon>
        <taxon>Australasian group</taxon>
        <taxon>Rhodamnia</taxon>
    </lineage>
</organism>
<comment type="catalytic activity">
    <reaction evidence="1">
        <text>Hydrolysis of (1-&gt;3)-beta-D-glucosidic linkages in (1-&gt;3)-beta-D-glucans.</text>
        <dbReference type="EC" id="3.2.1.39"/>
    </reaction>
</comment>
<reference evidence="10" key="1">
    <citation type="submission" date="2025-08" db="UniProtKB">
        <authorList>
            <consortium name="RefSeq"/>
        </authorList>
    </citation>
    <scope>IDENTIFICATION</scope>
    <source>
        <tissue evidence="10">Leaf</tissue>
    </source>
</reference>
<keyword evidence="4 7" id="KW-0378">Hydrolase</keyword>
<keyword evidence="5 7" id="KW-0326">Glycosidase</keyword>
<dbReference type="Gene3D" id="3.20.20.80">
    <property type="entry name" value="Glycosidases"/>
    <property type="match status" value="2"/>
</dbReference>
<dbReference type="InterPro" id="IPR017853">
    <property type="entry name" value="GH"/>
</dbReference>
<dbReference type="Proteomes" id="UP000827889">
    <property type="component" value="Chromosome 6"/>
</dbReference>
<evidence type="ECO:0000256" key="8">
    <source>
        <dbReference type="SAM" id="SignalP"/>
    </source>
</evidence>
<evidence type="ECO:0000313" key="9">
    <source>
        <dbReference type="Proteomes" id="UP000827889"/>
    </source>
</evidence>
<dbReference type="PANTHER" id="PTHR32227">
    <property type="entry name" value="GLUCAN ENDO-1,3-BETA-GLUCOSIDASE BG1-RELATED-RELATED"/>
    <property type="match status" value="1"/>
</dbReference>
<dbReference type="OrthoDB" id="941679at2759"/>
<keyword evidence="8" id="KW-0732">Signal</keyword>
<dbReference type="SUPFAM" id="SSF51445">
    <property type="entry name" value="(Trans)glycosidases"/>
    <property type="match status" value="1"/>
</dbReference>
<keyword evidence="9" id="KW-1185">Reference proteome</keyword>
<sequence>MALLNIILMLLTFAFLHHEITITEARLDLGVCYGMMGDNLPSPEEVVRLYRSYNIGKMRLLDTNPNALAALRDSGIEVTVGTRNQDLESIASSGSKDVVRHQRATSVVNEYGYSGMWITTVVPNTTLVSFNPPSSATFSDAACADMVGIINFLSSNGSPLMIKAYPYFAFDIYPVNVSLDYVLATATDPVVQDGSLSYSNMLDAIVDGFYWAMEKEGVTGVDVVVSETGWPSQGHSYFTDPELAQTYNKNLVKRFLAKTGMPKRPDRSLGGFIYSMFDENEKPARVDKYFGLFYPSGKPVYRVFD</sequence>
<dbReference type="InterPro" id="IPR000490">
    <property type="entry name" value="Glyco_hydro_17"/>
</dbReference>
<evidence type="ECO:0000256" key="7">
    <source>
        <dbReference type="RuleBase" id="RU004336"/>
    </source>
</evidence>
<feature type="chain" id="PRO_5044666897" description="glucan endo-1,3-beta-D-glucosidase" evidence="8">
    <location>
        <begin position="26"/>
        <end position="305"/>
    </location>
</feature>
<dbReference type="EC" id="3.2.1.39" evidence="3"/>